<dbReference type="SUPFAM" id="SSF49344">
    <property type="entry name" value="CBD9-like"/>
    <property type="match status" value="1"/>
</dbReference>
<evidence type="ECO:0000313" key="7">
    <source>
        <dbReference type="Proteomes" id="UP000559182"/>
    </source>
</evidence>
<feature type="domain" description="GH15-like" evidence="3">
    <location>
        <begin position="328"/>
        <end position="634"/>
    </location>
</feature>
<dbReference type="Proteomes" id="UP000559182">
    <property type="component" value="Unassembled WGS sequence"/>
</dbReference>
<feature type="chain" id="PRO_5033029100" evidence="2">
    <location>
        <begin position="31"/>
        <end position="1104"/>
    </location>
</feature>
<dbReference type="InterPro" id="IPR019248">
    <property type="entry name" value="Glucodextran_C"/>
</dbReference>
<dbReference type="CDD" id="cd09626">
    <property type="entry name" value="DOMON_glucodextranase_like"/>
    <property type="match status" value="1"/>
</dbReference>
<dbReference type="GO" id="GO:0016757">
    <property type="term" value="F:glycosyltransferase activity"/>
    <property type="evidence" value="ECO:0007669"/>
    <property type="project" value="UniProtKB-ARBA"/>
</dbReference>
<gene>
    <name evidence="6" type="ORF">FHU39_002314</name>
</gene>
<evidence type="ECO:0000259" key="4">
    <source>
        <dbReference type="Pfam" id="PF09137"/>
    </source>
</evidence>
<dbReference type="Pfam" id="PF09985">
    <property type="entry name" value="Glucodextran_C"/>
    <property type="match status" value="1"/>
</dbReference>
<keyword evidence="2" id="KW-0732">Signal</keyword>
<feature type="signal peptide" evidence="2">
    <location>
        <begin position="1"/>
        <end position="30"/>
    </location>
</feature>
<feature type="domain" description="Glucodextranase N-terminal" evidence="4">
    <location>
        <begin position="35"/>
        <end position="314"/>
    </location>
</feature>
<dbReference type="SUPFAM" id="SSF48208">
    <property type="entry name" value="Six-hairpin glycosidases"/>
    <property type="match status" value="1"/>
</dbReference>
<reference evidence="6 7" key="1">
    <citation type="submission" date="2020-08" db="EMBL/GenBank/DDBJ databases">
        <title>Sequencing the genomes of 1000 actinobacteria strains.</title>
        <authorList>
            <person name="Klenk H.-P."/>
        </authorList>
    </citation>
    <scope>NUCLEOTIDE SEQUENCE [LARGE SCALE GENOMIC DNA]</scope>
    <source>
        <strain evidence="6 7">DSM 105369</strain>
    </source>
</reference>
<dbReference type="GO" id="GO:0030246">
    <property type="term" value="F:carbohydrate binding"/>
    <property type="evidence" value="ECO:0007669"/>
    <property type="project" value="InterPro"/>
</dbReference>
<dbReference type="InterPro" id="IPR011613">
    <property type="entry name" value="GH15-like"/>
</dbReference>
<dbReference type="SUPFAM" id="SSF74650">
    <property type="entry name" value="Galactose mutarotase-like"/>
    <property type="match status" value="1"/>
</dbReference>
<evidence type="ECO:0000259" key="5">
    <source>
        <dbReference type="Pfam" id="PF09985"/>
    </source>
</evidence>
<dbReference type="Pfam" id="PF09137">
    <property type="entry name" value="Glucodextran_N"/>
    <property type="match status" value="1"/>
</dbReference>
<dbReference type="InterPro" id="IPR012341">
    <property type="entry name" value="6hp_glycosidase-like_sf"/>
</dbReference>
<protein>
    <submittedName>
        <fullName evidence="6">Glucoamylase</fullName>
        <ecNumber evidence="6">3.2.1.3</ecNumber>
    </submittedName>
</protein>
<keyword evidence="7" id="KW-1185">Reference proteome</keyword>
<name>A0A839N3K3_9MICO</name>
<dbReference type="EMBL" id="JACHVQ010000001">
    <property type="protein sequence ID" value="MBB2892330.1"/>
    <property type="molecule type" value="Genomic_DNA"/>
</dbReference>
<sequence length="1104" mass="113994">MSRTARLALGFGTAVVAALGLLAPYTPAHAETTAAPGGPGTLSRFDLARKDCVGTSAGGSKVWYTVANGVLSDVYEPTIDNSNVQSLQYVVTDGRTFTDLQSRDLTYTVSADPTGMTCTVTATSTRGYRLTTTYVTDPARDSVVMHTRLSATRGSRLDVGRLSVYARLDAHVNGNGGGGTANGGADTGTVAGGVPVVQDTGTVSQAVNRTYAVPTFMALTTAHPGAASVGYAGTGSDGLTGLDSTHRLGTTYSSAPDGHVVATEDVTPRHGQDITLSLGFGRTQQGAVDTARRSVSRAFPAVAAAYTNTWRAYDRRLKQPARSATAKQRAAYWLSANVLKASEDKTFAGATVASLASPWGQAVSAGDLVGGEPVYFGSYREVFARDLYETTTGFLADGDVASARAATRFLFDKQQQAAGNMPRNSLLNGKSAPDTGGDQLDETAYPILMAYLTGLGSDRSLFTDHIKPAANYLVAHGPWTSGERWEEQSGYSPSTIAAEIAGLTAAATIAQRQGDTADAQLWQATADHFERTVKDLTVTTNGPYSDSPYFIRLSKNGDPDSAYTYNLGNGGPDLDQRAVVDGGFQDLVRLGVLSPTDADVRNSLKVLDKQISQSTATGTGYYRYGNDASLGTADGYGDCAKPSQTSCSTPGEPWPTTDTGSGGVWPVLSGERAESALATGDRSLATSQLDFMLDSASGVGLVPEQVWTAGDLAASPYGTDPTTASIGFRNGHATGSAAPLTWAQAQLLRLMTDVWSNSITDRPAITTRRYVAHGAPGNVPVTITSPTAGSTVSGTVTVTGTTTPGAKVVAATAGTDTGTYAAPVSTTAGADGSYSLSVPVGFGTDVITVTSRTAAGTGYAQVSVTGDLVGGTSVLDVTDPTGDDNGPGTYQYPTASDFVAGSYDITRFQVLTQGDTVYLRTTLRDLTPTFGSLMGAQLLDVYVQRPGVTPTSTSAAYASRNYSLTTGSAWNERLEVQGFASPVWVDAGGNTVGSVSAVVASQANKTITIALPAAQFGTPTSGWVFSVALAGQDGYSADQARAFTATPGGYSFGVCASGDTVPICSADPNTVPKVMDVIAPSGTDQAAELDPEHGPVAVEGVTVP</sequence>
<evidence type="ECO:0000313" key="6">
    <source>
        <dbReference type="EMBL" id="MBB2892330.1"/>
    </source>
</evidence>
<feature type="region of interest" description="Disordered" evidence="1">
    <location>
        <begin position="641"/>
        <end position="663"/>
    </location>
</feature>
<dbReference type="EC" id="3.2.1.3" evidence="6"/>
<dbReference type="InterPro" id="IPR014718">
    <property type="entry name" value="GH-type_carb-bd"/>
</dbReference>
<dbReference type="PANTHER" id="PTHR31616">
    <property type="entry name" value="TREHALASE"/>
    <property type="match status" value="1"/>
</dbReference>
<dbReference type="RefSeq" id="WP_183320462.1">
    <property type="nucleotide sequence ID" value="NZ_JACHVQ010000001.1"/>
</dbReference>
<evidence type="ECO:0000259" key="3">
    <source>
        <dbReference type="Pfam" id="PF00723"/>
    </source>
</evidence>
<dbReference type="GO" id="GO:0004339">
    <property type="term" value="F:glucan 1,4-alpha-glucosidase activity"/>
    <property type="evidence" value="ECO:0007669"/>
    <property type="project" value="UniProtKB-EC"/>
</dbReference>
<dbReference type="GO" id="GO:0005975">
    <property type="term" value="P:carbohydrate metabolic process"/>
    <property type="evidence" value="ECO:0007669"/>
    <property type="project" value="InterPro"/>
</dbReference>
<dbReference type="Gene3D" id="1.50.10.10">
    <property type="match status" value="1"/>
</dbReference>
<dbReference type="InterPro" id="IPR008928">
    <property type="entry name" value="6-hairpin_glycosidase_sf"/>
</dbReference>
<dbReference type="AlphaFoldDB" id="A0A839N3K3"/>
<organism evidence="6 7">
    <name type="scientific">Flexivirga oryzae</name>
    <dbReference type="NCBI Taxonomy" id="1794944"/>
    <lineage>
        <taxon>Bacteria</taxon>
        <taxon>Bacillati</taxon>
        <taxon>Actinomycetota</taxon>
        <taxon>Actinomycetes</taxon>
        <taxon>Micrococcales</taxon>
        <taxon>Dermacoccaceae</taxon>
        <taxon>Flexivirga</taxon>
    </lineage>
</organism>
<proteinExistence type="predicted"/>
<dbReference type="Gene3D" id="2.60.40.1190">
    <property type="match status" value="1"/>
</dbReference>
<dbReference type="InterPro" id="IPR015220">
    <property type="entry name" value="Glucodextranase_N"/>
</dbReference>
<dbReference type="Gene3D" id="2.70.98.10">
    <property type="match status" value="1"/>
</dbReference>
<evidence type="ECO:0000256" key="1">
    <source>
        <dbReference type="SAM" id="MobiDB-lite"/>
    </source>
</evidence>
<keyword evidence="6" id="KW-0326">Glycosidase</keyword>
<feature type="domain" description="Glucodextranase-like C-terminal" evidence="5">
    <location>
        <begin position="874"/>
        <end position="1090"/>
    </location>
</feature>
<dbReference type="InterPro" id="IPR011013">
    <property type="entry name" value="Gal_mutarotase_sf_dom"/>
</dbReference>
<dbReference type="PANTHER" id="PTHR31616:SF0">
    <property type="entry name" value="GLUCAN 1,4-ALPHA-GLUCOSIDASE"/>
    <property type="match status" value="1"/>
</dbReference>
<evidence type="ECO:0000256" key="2">
    <source>
        <dbReference type="SAM" id="SignalP"/>
    </source>
</evidence>
<dbReference type="Pfam" id="PF00723">
    <property type="entry name" value="Glyco_hydro_15"/>
    <property type="match status" value="1"/>
</dbReference>
<keyword evidence="6" id="KW-0378">Hydrolase</keyword>
<accession>A0A839N3K3</accession>
<comment type="caution">
    <text evidence="6">The sequence shown here is derived from an EMBL/GenBank/DDBJ whole genome shotgun (WGS) entry which is preliminary data.</text>
</comment>